<evidence type="ECO:0000313" key="3">
    <source>
        <dbReference type="Proteomes" id="UP000037146"/>
    </source>
</evidence>
<gene>
    <name evidence="2" type="ORF">AC625_07045</name>
</gene>
<evidence type="ECO:0008006" key="4">
    <source>
        <dbReference type="Google" id="ProtNLM"/>
    </source>
</evidence>
<comment type="caution">
    <text evidence="2">The sequence shown here is derived from an EMBL/GenBank/DDBJ whole genome shotgun (WGS) entry which is preliminary data.</text>
</comment>
<feature type="transmembrane region" description="Helical" evidence="1">
    <location>
        <begin position="32"/>
        <end position="49"/>
    </location>
</feature>
<accession>A0A0K9GRS2</accession>
<dbReference type="Pfam" id="PF17259">
    <property type="entry name" value="DUF5325"/>
    <property type="match status" value="1"/>
</dbReference>
<dbReference type="AlphaFoldDB" id="A0A0K9GRS2"/>
<organism evidence="2 3">
    <name type="scientific">Peribacillus loiseleuriae</name>
    <dbReference type="NCBI Taxonomy" id="1679170"/>
    <lineage>
        <taxon>Bacteria</taxon>
        <taxon>Bacillati</taxon>
        <taxon>Bacillota</taxon>
        <taxon>Bacilli</taxon>
        <taxon>Bacillales</taxon>
        <taxon>Bacillaceae</taxon>
        <taxon>Peribacillus</taxon>
    </lineage>
</organism>
<feature type="transmembrane region" description="Helical" evidence="1">
    <location>
        <begin position="7"/>
        <end position="26"/>
    </location>
</feature>
<keyword evidence="3" id="KW-1185">Reference proteome</keyword>
<keyword evidence="1" id="KW-0472">Membrane</keyword>
<keyword evidence="1" id="KW-0812">Transmembrane</keyword>
<dbReference type="EMBL" id="LFZW01000001">
    <property type="protein sequence ID" value="KMY49311.1"/>
    <property type="molecule type" value="Genomic_DNA"/>
</dbReference>
<dbReference type="PATRIC" id="fig|1679170.3.peg.1515"/>
<dbReference type="STRING" id="1679170.AC625_07045"/>
<dbReference type="Proteomes" id="UP000037146">
    <property type="component" value="Unassembled WGS sequence"/>
</dbReference>
<name>A0A0K9GRS2_9BACI</name>
<protein>
    <recommendedName>
        <fullName evidence="4">YlaF family protein</fullName>
    </recommendedName>
</protein>
<sequence length="60" mass="6483">MVIKWNFLVLALLAVICISGIGIAIAEKSITIAAICFIALTGIMGYGFTQKKKLREQGKL</sequence>
<dbReference type="RefSeq" id="WP_049680643.1">
    <property type="nucleotide sequence ID" value="NZ_LFZW01000001.1"/>
</dbReference>
<evidence type="ECO:0000313" key="2">
    <source>
        <dbReference type="EMBL" id="KMY49311.1"/>
    </source>
</evidence>
<evidence type="ECO:0000256" key="1">
    <source>
        <dbReference type="SAM" id="Phobius"/>
    </source>
</evidence>
<proteinExistence type="predicted"/>
<keyword evidence="1" id="KW-1133">Transmembrane helix</keyword>
<dbReference type="InterPro" id="IPR035211">
    <property type="entry name" value="DUF5325"/>
</dbReference>
<reference evidence="3" key="1">
    <citation type="submission" date="2015-07" db="EMBL/GenBank/DDBJ databases">
        <title>Genome sequencing project for genomic taxonomy and phylogenomics of Bacillus-like bacteria.</title>
        <authorList>
            <person name="Liu B."/>
            <person name="Wang J."/>
            <person name="Zhu Y."/>
            <person name="Liu G."/>
            <person name="Chen Q."/>
            <person name="Chen Z."/>
            <person name="Lan J."/>
            <person name="Che J."/>
            <person name="Ge C."/>
            <person name="Shi H."/>
            <person name="Pan Z."/>
            <person name="Liu X."/>
        </authorList>
    </citation>
    <scope>NUCLEOTIDE SEQUENCE [LARGE SCALE GENOMIC DNA]</scope>
    <source>
        <strain evidence="3">FJAT-27997</strain>
    </source>
</reference>